<evidence type="ECO:0000256" key="2">
    <source>
        <dbReference type="SAM" id="MobiDB-lite"/>
    </source>
</evidence>
<reference evidence="4" key="1">
    <citation type="journal article" date="2020" name="Stud. Mycol.">
        <title>101 Dothideomycetes genomes: a test case for predicting lifestyles and emergence of pathogens.</title>
        <authorList>
            <person name="Haridas S."/>
            <person name="Albert R."/>
            <person name="Binder M."/>
            <person name="Bloem J."/>
            <person name="Labutti K."/>
            <person name="Salamov A."/>
            <person name="Andreopoulos B."/>
            <person name="Baker S."/>
            <person name="Barry K."/>
            <person name="Bills G."/>
            <person name="Bluhm B."/>
            <person name="Cannon C."/>
            <person name="Castanera R."/>
            <person name="Culley D."/>
            <person name="Daum C."/>
            <person name="Ezra D."/>
            <person name="Gonzalez J."/>
            <person name="Henrissat B."/>
            <person name="Kuo A."/>
            <person name="Liang C."/>
            <person name="Lipzen A."/>
            <person name="Lutzoni F."/>
            <person name="Magnuson J."/>
            <person name="Mondo S."/>
            <person name="Nolan M."/>
            <person name="Ohm R."/>
            <person name="Pangilinan J."/>
            <person name="Park H.-J."/>
            <person name="Ramirez L."/>
            <person name="Alfaro M."/>
            <person name="Sun H."/>
            <person name="Tritt A."/>
            <person name="Yoshinaga Y."/>
            <person name="Zwiers L.-H."/>
            <person name="Turgeon B."/>
            <person name="Goodwin S."/>
            <person name="Spatafora J."/>
            <person name="Crous P."/>
            <person name="Grigoriev I."/>
        </authorList>
    </citation>
    <scope>NUCLEOTIDE SEQUENCE</scope>
    <source>
        <strain evidence="4">CBS 110217</strain>
    </source>
</reference>
<keyword evidence="1" id="KW-0479">Metal-binding</keyword>
<accession>A0A9P4HK56</accession>
<organism evidence="4 5">
    <name type="scientific">Setomelanomma holmii</name>
    <dbReference type="NCBI Taxonomy" id="210430"/>
    <lineage>
        <taxon>Eukaryota</taxon>
        <taxon>Fungi</taxon>
        <taxon>Dikarya</taxon>
        <taxon>Ascomycota</taxon>
        <taxon>Pezizomycotina</taxon>
        <taxon>Dothideomycetes</taxon>
        <taxon>Pleosporomycetidae</taxon>
        <taxon>Pleosporales</taxon>
        <taxon>Pleosporineae</taxon>
        <taxon>Phaeosphaeriaceae</taxon>
        <taxon>Setomelanomma</taxon>
    </lineage>
</organism>
<dbReference type="OrthoDB" id="3800265at2759"/>
<evidence type="ECO:0000313" key="4">
    <source>
        <dbReference type="EMBL" id="KAF2035749.1"/>
    </source>
</evidence>
<dbReference type="PROSITE" id="PS50089">
    <property type="entry name" value="ZF_RING_2"/>
    <property type="match status" value="1"/>
</dbReference>
<dbReference type="EMBL" id="ML978156">
    <property type="protein sequence ID" value="KAF2035749.1"/>
    <property type="molecule type" value="Genomic_DNA"/>
</dbReference>
<feature type="domain" description="RING-type" evidence="3">
    <location>
        <begin position="19"/>
        <end position="64"/>
    </location>
</feature>
<name>A0A9P4HK56_9PLEO</name>
<gene>
    <name evidence="4" type="ORF">EK21DRAFT_84160</name>
</gene>
<feature type="compositionally biased region" description="Acidic residues" evidence="2">
    <location>
        <begin position="208"/>
        <end position="226"/>
    </location>
</feature>
<feature type="compositionally biased region" description="Acidic residues" evidence="2">
    <location>
        <begin position="74"/>
        <end position="117"/>
    </location>
</feature>
<dbReference type="Proteomes" id="UP000799777">
    <property type="component" value="Unassembled WGS sequence"/>
</dbReference>
<proteinExistence type="predicted"/>
<feature type="compositionally biased region" description="Basic residues" evidence="2">
    <location>
        <begin position="263"/>
        <end position="279"/>
    </location>
</feature>
<sequence length="279" mass="31728">MAKLPTKDEFMKTMDALTCNVCQELFGDNHVPVQLPYNHIFGDHCIVYWFKSENPKNNRCPLCNRELFEQENYDEDGDRIEWEDPEEAEDDNADEEDEEDEEEEEEEDVAEPEEEEVPASPMLVQRPRLSGRVRRPSTLEPRTQDSAGRPTLSEVMSGRAWGAARIAVGLNPEDEIESQATEQGQEDSPMIDAGEEFEGDDSERFEVDISSDSEDDETMEVDDDDMVSVWDTYGGSNEAETSDSEYSPSDGEVDTDDEDVRKGDRKSRPSKTCRQKSQV</sequence>
<feature type="region of interest" description="Disordered" evidence="2">
    <location>
        <begin position="171"/>
        <end position="279"/>
    </location>
</feature>
<dbReference type="Pfam" id="PF13639">
    <property type="entry name" value="zf-RING_2"/>
    <property type="match status" value="1"/>
</dbReference>
<evidence type="ECO:0000256" key="1">
    <source>
        <dbReference type="PROSITE-ProRule" id="PRU00175"/>
    </source>
</evidence>
<dbReference type="InterPro" id="IPR001841">
    <property type="entry name" value="Znf_RING"/>
</dbReference>
<protein>
    <recommendedName>
        <fullName evidence="3">RING-type domain-containing protein</fullName>
    </recommendedName>
</protein>
<keyword evidence="1" id="KW-0862">Zinc</keyword>
<feature type="region of interest" description="Disordered" evidence="2">
    <location>
        <begin position="74"/>
        <end position="156"/>
    </location>
</feature>
<feature type="compositionally biased region" description="Polar residues" evidence="2">
    <location>
        <begin position="234"/>
        <end position="247"/>
    </location>
</feature>
<evidence type="ECO:0000313" key="5">
    <source>
        <dbReference type="Proteomes" id="UP000799777"/>
    </source>
</evidence>
<keyword evidence="1" id="KW-0863">Zinc-finger</keyword>
<dbReference type="InterPro" id="IPR013083">
    <property type="entry name" value="Znf_RING/FYVE/PHD"/>
</dbReference>
<dbReference type="AlphaFoldDB" id="A0A9P4HK56"/>
<dbReference type="Gene3D" id="3.30.40.10">
    <property type="entry name" value="Zinc/RING finger domain, C3HC4 (zinc finger)"/>
    <property type="match status" value="1"/>
</dbReference>
<keyword evidence="5" id="KW-1185">Reference proteome</keyword>
<comment type="caution">
    <text evidence="4">The sequence shown here is derived from an EMBL/GenBank/DDBJ whole genome shotgun (WGS) entry which is preliminary data.</text>
</comment>
<dbReference type="GO" id="GO:0008270">
    <property type="term" value="F:zinc ion binding"/>
    <property type="evidence" value="ECO:0007669"/>
    <property type="project" value="UniProtKB-KW"/>
</dbReference>
<evidence type="ECO:0000259" key="3">
    <source>
        <dbReference type="PROSITE" id="PS50089"/>
    </source>
</evidence>
<dbReference type="SUPFAM" id="SSF57850">
    <property type="entry name" value="RING/U-box"/>
    <property type="match status" value="1"/>
</dbReference>